<protein>
    <submittedName>
        <fullName evidence="2">Uncharacterized protein</fullName>
    </submittedName>
</protein>
<sequence>MLHDVFHSVMFSGSEIAGDQSCAADIQSLHHGQSEEQRLIRHPNCRNSCRSIAMIRDIPQHHHVDHPEQRTQDQFNQNRPRDVHDFLVDRTFRLLNVRLLIFPHNHPPTTLTPLAPVDPRSSSFTVPF</sequence>
<feature type="region of interest" description="Disordered" evidence="1">
    <location>
        <begin position="108"/>
        <end position="128"/>
    </location>
</feature>
<accession>A0A644YXM7</accession>
<gene>
    <name evidence="2" type="ORF">SDC9_79801</name>
</gene>
<reference evidence="2" key="1">
    <citation type="submission" date="2019-08" db="EMBL/GenBank/DDBJ databases">
        <authorList>
            <person name="Kucharzyk K."/>
            <person name="Murdoch R.W."/>
            <person name="Higgins S."/>
            <person name="Loffler F."/>
        </authorList>
    </citation>
    <scope>NUCLEOTIDE SEQUENCE</scope>
</reference>
<proteinExistence type="predicted"/>
<comment type="caution">
    <text evidence="2">The sequence shown here is derived from an EMBL/GenBank/DDBJ whole genome shotgun (WGS) entry which is preliminary data.</text>
</comment>
<organism evidence="2">
    <name type="scientific">bioreactor metagenome</name>
    <dbReference type="NCBI Taxonomy" id="1076179"/>
    <lineage>
        <taxon>unclassified sequences</taxon>
        <taxon>metagenomes</taxon>
        <taxon>ecological metagenomes</taxon>
    </lineage>
</organism>
<name>A0A644YXM7_9ZZZZ</name>
<evidence type="ECO:0000256" key="1">
    <source>
        <dbReference type="SAM" id="MobiDB-lite"/>
    </source>
</evidence>
<dbReference type="AlphaFoldDB" id="A0A644YXM7"/>
<evidence type="ECO:0000313" key="2">
    <source>
        <dbReference type="EMBL" id="MPM33232.1"/>
    </source>
</evidence>
<dbReference type="EMBL" id="VSSQ01006595">
    <property type="protein sequence ID" value="MPM33232.1"/>
    <property type="molecule type" value="Genomic_DNA"/>
</dbReference>